<accession>A0A1H8AR79</accession>
<evidence type="ECO:0000313" key="4">
    <source>
        <dbReference type="Proteomes" id="UP000198953"/>
    </source>
</evidence>
<protein>
    <submittedName>
        <fullName evidence="3">Uncharacterized conserved protein YloU, alkaline shock protein (Asp23) family</fullName>
    </submittedName>
</protein>
<feature type="compositionally biased region" description="Basic and acidic residues" evidence="2">
    <location>
        <begin position="1"/>
        <end position="10"/>
    </location>
</feature>
<dbReference type="EMBL" id="FOBF01000016">
    <property type="protein sequence ID" value="SEM72328.1"/>
    <property type="molecule type" value="Genomic_DNA"/>
</dbReference>
<evidence type="ECO:0000256" key="2">
    <source>
        <dbReference type="SAM" id="MobiDB-lite"/>
    </source>
</evidence>
<feature type="region of interest" description="Disordered" evidence="2">
    <location>
        <begin position="1"/>
        <end position="35"/>
    </location>
</feature>
<dbReference type="RefSeq" id="WP_091103932.1">
    <property type="nucleotide sequence ID" value="NZ_FOBF01000016.1"/>
</dbReference>
<dbReference type="InterPro" id="IPR005531">
    <property type="entry name" value="Asp23"/>
</dbReference>
<feature type="region of interest" description="Disordered" evidence="2">
    <location>
        <begin position="131"/>
        <end position="170"/>
    </location>
</feature>
<dbReference type="Pfam" id="PF03780">
    <property type="entry name" value="Asp23"/>
    <property type="match status" value="1"/>
</dbReference>
<evidence type="ECO:0000256" key="1">
    <source>
        <dbReference type="ARBA" id="ARBA00005721"/>
    </source>
</evidence>
<keyword evidence="4" id="KW-1185">Reference proteome</keyword>
<dbReference type="OrthoDB" id="3532062at2"/>
<evidence type="ECO:0000313" key="3">
    <source>
        <dbReference type="EMBL" id="SEM72328.1"/>
    </source>
</evidence>
<gene>
    <name evidence="3" type="ORF">SAMN05660976_05922</name>
</gene>
<organism evidence="3 4">
    <name type="scientific">Nonomuraea pusilla</name>
    <dbReference type="NCBI Taxonomy" id="46177"/>
    <lineage>
        <taxon>Bacteria</taxon>
        <taxon>Bacillati</taxon>
        <taxon>Actinomycetota</taxon>
        <taxon>Actinomycetes</taxon>
        <taxon>Streptosporangiales</taxon>
        <taxon>Streptosporangiaceae</taxon>
        <taxon>Nonomuraea</taxon>
    </lineage>
</organism>
<comment type="similarity">
    <text evidence="1">Belongs to the asp23 family.</text>
</comment>
<name>A0A1H8AR79_9ACTN</name>
<proteinExistence type="inferred from homology"/>
<dbReference type="Proteomes" id="UP000198953">
    <property type="component" value="Unassembled WGS sequence"/>
</dbReference>
<dbReference type="AlphaFoldDB" id="A0A1H8AR79"/>
<dbReference type="STRING" id="46177.SAMN05660976_05922"/>
<reference evidence="3 4" key="1">
    <citation type="submission" date="2016-10" db="EMBL/GenBank/DDBJ databases">
        <authorList>
            <person name="de Groot N.N."/>
        </authorList>
    </citation>
    <scope>NUCLEOTIDE SEQUENCE [LARGE SCALE GENOMIC DNA]</scope>
    <source>
        <strain evidence="3 4">DSM 43357</strain>
    </source>
</reference>
<sequence length="170" mass="17927">MTAVAPEHRSGGGLVPRQRRPPPPAPESRGRTEVGDRAATVIALAAAREVPGVRKVHQGGLPWTRASRVTVRGARAEIELSVTVGYPAPLREVARRLREHVTRRVAEQAGLRVTRLDIGMDVSLDTALADRATGRSTAQPAGRRAGQDVDQSAGRGAGRGAGQDLSGDRA</sequence>